<keyword evidence="6 17" id="KW-0812">Transmembrane</keyword>
<feature type="transmembrane region" description="Helical" evidence="17">
    <location>
        <begin position="30"/>
        <end position="50"/>
    </location>
</feature>
<dbReference type="SUPFAM" id="SSF53955">
    <property type="entry name" value="Lysozyme-like"/>
    <property type="match status" value="1"/>
</dbReference>
<dbReference type="PANTHER" id="PTHR32282">
    <property type="entry name" value="BINDING PROTEIN TRANSPEPTIDASE, PUTATIVE-RELATED"/>
    <property type="match status" value="1"/>
</dbReference>
<dbReference type="Proteomes" id="UP001357223">
    <property type="component" value="Chromosome"/>
</dbReference>
<evidence type="ECO:0000256" key="5">
    <source>
        <dbReference type="ARBA" id="ARBA00022679"/>
    </source>
</evidence>
<keyword evidence="7" id="KW-0378">Hydrolase</keyword>
<evidence type="ECO:0000259" key="19">
    <source>
        <dbReference type="Pfam" id="PF00912"/>
    </source>
</evidence>
<keyword evidence="11 17" id="KW-0472">Membrane</keyword>
<feature type="domain" description="Glycosyl transferase family 51" evidence="19">
    <location>
        <begin position="73"/>
        <end position="246"/>
    </location>
</feature>
<evidence type="ECO:0000256" key="11">
    <source>
        <dbReference type="ARBA" id="ARBA00023136"/>
    </source>
</evidence>
<evidence type="ECO:0000256" key="13">
    <source>
        <dbReference type="ARBA" id="ARBA00023316"/>
    </source>
</evidence>
<keyword evidence="8" id="KW-0133">Cell shape</keyword>
<dbReference type="InterPro" id="IPR001460">
    <property type="entry name" value="PCN-bd_Tpept"/>
</dbReference>
<dbReference type="NCBIfam" id="TIGR02074">
    <property type="entry name" value="PBP_1a_fam"/>
    <property type="match status" value="1"/>
</dbReference>
<evidence type="ECO:0000256" key="15">
    <source>
        <dbReference type="ARBA" id="ARBA00049902"/>
    </source>
</evidence>
<keyword evidence="4" id="KW-0328">Glycosyltransferase</keyword>
<gene>
    <name evidence="20" type="ORF">R4Z09_11370</name>
</gene>
<keyword evidence="5" id="KW-0808">Transferase</keyword>
<keyword evidence="9" id="KW-0573">Peptidoglycan synthesis</keyword>
<evidence type="ECO:0000256" key="17">
    <source>
        <dbReference type="SAM" id="Phobius"/>
    </source>
</evidence>
<evidence type="ECO:0000256" key="8">
    <source>
        <dbReference type="ARBA" id="ARBA00022960"/>
    </source>
</evidence>
<feature type="region of interest" description="Disordered" evidence="16">
    <location>
        <begin position="647"/>
        <end position="735"/>
    </location>
</feature>
<dbReference type="InterPro" id="IPR012338">
    <property type="entry name" value="Beta-lactam/transpept-like"/>
</dbReference>
<evidence type="ECO:0000256" key="12">
    <source>
        <dbReference type="ARBA" id="ARBA00023268"/>
    </source>
</evidence>
<keyword evidence="3" id="KW-0645">Protease</keyword>
<keyword evidence="10 17" id="KW-1133">Transmembrane helix</keyword>
<reference evidence="20 21" key="1">
    <citation type="submission" date="2023-10" db="EMBL/GenBank/DDBJ databases">
        <title>Niallia locisalis sp.nov. isolated from a salt pond sample.</title>
        <authorList>
            <person name="Li X.-J."/>
            <person name="Dong L."/>
        </authorList>
    </citation>
    <scope>NUCLEOTIDE SEQUENCE [LARGE SCALE GENOMIC DNA]</scope>
    <source>
        <strain evidence="20 21">DSM 29761</strain>
    </source>
</reference>
<dbReference type="Gene3D" id="3.40.710.10">
    <property type="entry name" value="DD-peptidase/beta-lactamase superfamily"/>
    <property type="match status" value="1"/>
</dbReference>
<evidence type="ECO:0000256" key="4">
    <source>
        <dbReference type="ARBA" id="ARBA00022676"/>
    </source>
</evidence>
<organism evidence="20 21">
    <name type="scientific">Niallia oryzisoli</name>
    <dbReference type="NCBI Taxonomy" id="1737571"/>
    <lineage>
        <taxon>Bacteria</taxon>
        <taxon>Bacillati</taxon>
        <taxon>Bacillota</taxon>
        <taxon>Bacilli</taxon>
        <taxon>Bacillales</taxon>
        <taxon>Bacillaceae</taxon>
        <taxon>Niallia</taxon>
    </lineage>
</organism>
<comment type="catalytic activity">
    <reaction evidence="15">
        <text>[GlcNAc-(1-&gt;4)-Mur2Ac(oyl-L-Ala-gamma-D-Glu-L-Lys-D-Ala-D-Ala)](n)-di-trans,octa-cis-undecaprenyl diphosphate + beta-D-GlcNAc-(1-&gt;4)-Mur2Ac(oyl-L-Ala-gamma-D-Glu-L-Lys-D-Ala-D-Ala)-di-trans,octa-cis-undecaprenyl diphosphate = [GlcNAc-(1-&gt;4)-Mur2Ac(oyl-L-Ala-gamma-D-Glu-L-Lys-D-Ala-D-Ala)](n+1)-di-trans,octa-cis-undecaprenyl diphosphate + di-trans,octa-cis-undecaprenyl diphosphate + H(+)</text>
        <dbReference type="Rhea" id="RHEA:23708"/>
        <dbReference type="Rhea" id="RHEA-COMP:9602"/>
        <dbReference type="Rhea" id="RHEA-COMP:9603"/>
        <dbReference type="ChEBI" id="CHEBI:15378"/>
        <dbReference type="ChEBI" id="CHEBI:58405"/>
        <dbReference type="ChEBI" id="CHEBI:60033"/>
        <dbReference type="ChEBI" id="CHEBI:78435"/>
        <dbReference type="EC" id="2.4.99.28"/>
    </reaction>
</comment>
<dbReference type="PANTHER" id="PTHR32282:SF32">
    <property type="entry name" value="PENICILLIN-BINDING PROTEIN 2A"/>
    <property type="match status" value="1"/>
</dbReference>
<evidence type="ECO:0000313" key="21">
    <source>
        <dbReference type="Proteomes" id="UP001357223"/>
    </source>
</evidence>
<protein>
    <submittedName>
        <fullName evidence="20">PBP1A family penicillin-binding protein</fullName>
    </submittedName>
</protein>
<evidence type="ECO:0000256" key="9">
    <source>
        <dbReference type="ARBA" id="ARBA00022984"/>
    </source>
</evidence>
<dbReference type="EMBL" id="CP137640">
    <property type="protein sequence ID" value="WVX83540.1"/>
    <property type="molecule type" value="Genomic_DNA"/>
</dbReference>
<dbReference type="RefSeq" id="WP_338452424.1">
    <property type="nucleotide sequence ID" value="NZ_CP137640.1"/>
</dbReference>
<name>A0ABZ2CNP1_9BACI</name>
<evidence type="ECO:0000259" key="18">
    <source>
        <dbReference type="Pfam" id="PF00905"/>
    </source>
</evidence>
<sequence length="735" mass="83701">MGRMERRQKQQASKRSMWEKFRSNSLFKKLLWIGLSVMLIGLLVFNIFIWTSDVSKLETPVPQPTTIYDQHGEVASKISNSSIEGVTIKQIPKDVIHAVISVEDQRFYKHNGVNYFGIIRALFQNAASGEVVAGGSTITQQLAKNVFLTHERTYTRKVKELVLTKKIERTYTKDEIIERYLNQIYFGEGAWGIQRAAQVYFGKNASELTLSESAMLAGLIKAPSAYSPLKHFEKAVERRDVVLRLMKDEGYIDQTDIDKAMEQEIVLEGRKIDDKYKGKYPYYVDHIIEEAIEKYGLTENEVLSGGLHIYTELNPVIQNNLEEVYQNENMFPKGQSDQIVQSGGIFINSSTGGIQALVGGRGEHTFRGFNRATQLVRQPGSTMKPLAVYTPALEQGYEAFDMLEDKPLNINGYQPQNYDKKYRGQVTMYNAVIHSYNVPAVWLLDEMGLKYGINAVERFGIPLHEDDQSLGLALGGMAEGTSPLLMAQAYTTFANDGLMVDAHAIQRIEDANGELLSKWQKHAKRVTEKEVAQKMTYLLRGVINEGTGTKAKVSGYEIAGKTGTTQLPSQQDGAKDHWFVGFTPEITGAIWLGYDQTDETHFLSSSSGGTTTAIFQKVISMSASELQEKSFDLSLIEKKYNQEWSNMKKEEEKKRIEEEKRKKEEEEKKKEAEEKLKKVEEEKKKEAEEKLKKVEEEKKKEAEEKLKKVEKEKEKAQKEKEKQEKKDKKEKDEDE</sequence>
<keyword evidence="13" id="KW-0961">Cell wall biogenesis/degradation</keyword>
<dbReference type="InterPro" id="IPR001264">
    <property type="entry name" value="Glyco_trans_51"/>
</dbReference>
<evidence type="ECO:0000256" key="10">
    <source>
        <dbReference type="ARBA" id="ARBA00022989"/>
    </source>
</evidence>
<comment type="catalytic activity">
    <reaction evidence="14">
        <text>Preferential cleavage: (Ac)2-L-Lys-D-Ala-|-D-Ala. Also transpeptidation of peptidyl-alanyl moieties that are N-acyl substituents of D-alanine.</text>
        <dbReference type="EC" id="3.4.16.4"/>
    </reaction>
</comment>
<evidence type="ECO:0000256" key="1">
    <source>
        <dbReference type="ARBA" id="ARBA00022475"/>
    </source>
</evidence>
<evidence type="ECO:0000313" key="20">
    <source>
        <dbReference type="EMBL" id="WVX83540.1"/>
    </source>
</evidence>
<dbReference type="SUPFAM" id="SSF56601">
    <property type="entry name" value="beta-lactamase/transpeptidase-like"/>
    <property type="match status" value="1"/>
</dbReference>
<accession>A0ABZ2CNP1</accession>
<keyword evidence="1" id="KW-1003">Cell membrane</keyword>
<evidence type="ECO:0000256" key="7">
    <source>
        <dbReference type="ARBA" id="ARBA00022801"/>
    </source>
</evidence>
<dbReference type="Pfam" id="PF00912">
    <property type="entry name" value="Transgly"/>
    <property type="match status" value="1"/>
</dbReference>
<evidence type="ECO:0000256" key="14">
    <source>
        <dbReference type="ARBA" id="ARBA00034000"/>
    </source>
</evidence>
<dbReference type="Gene3D" id="1.10.3810.10">
    <property type="entry name" value="Biosynthetic peptidoglycan transglycosylase-like"/>
    <property type="match status" value="1"/>
</dbReference>
<keyword evidence="2" id="KW-0121">Carboxypeptidase</keyword>
<dbReference type="InterPro" id="IPR036950">
    <property type="entry name" value="PBP_transglycosylase"/>
</dbReference>
<dbReference type="Pfam" id="PF00905">
    <property type="entry name" value="Transpeptidase"/>
    <property type="match status" value="1"/>
</dbReference>
<feature type="domain" description="Penicillin-binding protein transpeptidase" evidence="18">
    <location>
        <begin position="346"/>
        <end position="619"/>
    </location>
</feature>
<proteinExistence type="predicted"/>
<dbReference type="InterPro" id="IPR050396">
    <property type="entry name" value="Glycosyltr_51/Transpeptidase"/>
</dbReference>
<evidence type="ECO:0000256" key="3">
    <source>
        <dbReference type="ARBA" id="ARBA00022670"/>
    </source>
</evidence>
<evidence type="ECO:0000256" key="2">
    <source>
        <dbReference type="ARBA" id="ARBA00022645"/>
    </source>
</evidence>
<keyword evidence="21" id="KW-1185">Reference proteome</keyword>
<keyword evidence="12" id="KW-0511">Multifunctional enzyme</keyword>
<dbReference type="InterPro" id="IPR023346">
    <property type="entry name" value="Lysozyme-like_dom_sf"/>
</dbReference>
<evidence type="ECO:0000256" key="6">
    <source>
        <dbReference type="ARBA" id="ARBA00022692"/>
    </source>
</evidence>
<evidence type="ECO:0000256" key="16">
    <source>
        <dbReference type="SAM" id="MobiDB-lite"/>
    </source>
</evidence>